<keyword evidence="1" id="KW-0812">Transmembrane</keyword>
<accession>A0A941GIY3</accession>
<sequence length="472" mass="54512">MKRIILILFILFIIIYSGTIYYHFKKSLPNGMSIEGDIHQVEDVELLTDLTYKNKQNERIVEHEIVDSMIKEVQNANEFIVIDMFLFNKDTNKDQEYPRLVEKFTEVLIKKKQEMPSIDIVFLTDKINTVYDSYNSEEFNKLKDAEVKVIETDVKALRDSNPLYSGFWRMFGQWLKTEGNGHLPNLLANSAPKVTTLSYLELLNVKANHRKLVITEKSAIISSGNIHNASGYHSNIAFKVHGNIINDLLQSEESTARLNEALNLPRIKIQEESNDEVKIQILTEGKIGKHVLKEIKNTEKSDSIWIGMLYLADRKVMDEIKAAAQREVNIYLVLDPNQNSFGNKKAGLPNIPVVAELRKAQAEKYIHIKWYNTGKEQFHPKIVLIERNSENTIINGSANLTRRNLYDFNLETDIKIMASKNTKVMKDTKAYFQKLWTNDGAEFTKDVDTKSNLPLFRYIIYRLQGFLGFTTY</sequence>
<keyword evidence="1" id="KW-0472">Membrane</keyword>
<dbReference type="Pfam" id="PF13091">
    <property type="entry name" value="PLDc_2"/>
    <property type="match status" value="1"/>
</dbReference>
<dbReference type="InterPro" id="IPR025202">
    <property type="entry name" value="PLD-like_dom"/>
</dbReference>
<keyword evidence="1" id="KW-1133">Transmembrane helix</keyword>
<feature type="transmembrane region" description="Helical" evidence="1">
    <location>
        <begin position="5"/>
        <end position="24"/>
    </location>
</feature>
<protein>
    <submittedName>
        <fullName evidence="3">Phospholipase</fullName>
    </submittedName>
</protein>
<dbReference type="EMBL" id="JAGTPX010000005">
    <property type="protein sequence ID" value="MBR8669323.1"/>
    <property type="molecule type" value="Genomic_DNA"/>
</dbReference>
<reference evidence="3" key="1">
    <citation type="submission" date="2021-04" db="EMBL/GenBank/DDBJ databases">
        <title>Genomic analysis of electroactive and textile dye degrading Bacillus circulans strain: DC10 isolated from constructed wetland-microbial fuel cells treating textile dye wastewaters.</title>
        <authorList>
            <person name="Patel D.U."/>
            <person name="Desai C.R."/>
        </authorList>
    </citation>
    <scope>NUCLEOTIDE SEQUENCE</scope>
    <source>
        <strain evidence="3">DC10</strain>
    </source>
</reference>
<name>A0A941GIY3_NIACI</name>
<feature type="domain" description="Phospholipase D-like" evidence="2">
    <location>
        <begin position="292"/>
        <end position="436"/>
    </location>
</feature>
<gene>
    <name evidence="3" type="ORF">KD144_07190</name>
</gene>
<evidence type="ECO:0000259" key="2">
    <source>
        <dbReference type="Pfam" id="PF13091"/>
    </source>
</evidence>
<proteinExistence type="predicted"/>
<dbReference type="GO" id="GO:0006793">
    <property type="term" value="P:phosphorus metabolic process"/>
    <property type="evidence" value="ECO:0007669"/>
    <property type="project" value="UniProtKB-ARBA"/>
</dbReference>
<dbReference type="SUPFAM" id="SSF56024">
    <property type="entry name" value="Phospholipase D/nuclease"/>
    <property type="match status" value="2"/>
</dbReference>
<evidence type="ECO:0000313" key="3">
    <source>
        <dbReference type="EMBL" id="MBR8669323.1"/>
    </source>
</evidence>
<dbReference type="AlphaFoldDB" id="A0A941GIY3"/>
<dbReference type="RefSeq" id="WP_212118165.1">
    <property type="nucleotide sequence ID" value="NZ_JAGTPX020000012.1"/>
</dbReference>
<evidence type="ECO:0000256" key="1">
    <source>
        <dbReference type="SAM" id="Phobius"/>
    </source>
</evidence>
<dbReference type="Gene3D" id="3.30.870.10">
    <property type="entry name" value="Endonuclease Chain A"/>
    <property type="match status" value="2"/>
</dbReference>
<dbReference type="PANTHER" id="PTHR21248:SF22">
    <property type="entry name" value="PHOSPHOLIPASE D"/>
    <property type="match status" value="1"/>
</dbReference>
<dbReference type="PANTHER" id="PTHR21248">
    <property type="entry name" value="CARDIOLIPIN SYNTHASE"/>
    <property type="match status" value="1"/>
</dbReference>
<organism evidence="3">
    <name type="scientific">Niallia circulans</name>
    <name type="common">Bacillus circulans</name>
    <dbReference type="NCBI Taxonomy" id="1397"/>
    <lineage>
        <taxon>Bacteria</taxon>
        <taxon>Bacillati</taxon>
        <taxon>Bacillota</taxon>
        <taxon>Bacilli</taxon>
        <taxon>Bacillales</taxon>
        <taxon>Bacillaceae</taxon>
        <taxon>Niallia</taxon>
    </lineage>
</organism>
<comment type="caution">
    <text evidence="3">The sequence shown here is derived from an EMBL/GenBank/DDBJ whole genome shotgun (WGS) entry which is preliminary data.</text>
</comment>
<dbReference type="CDD" id="cd09130">
    <property type="entry name" value="PLDc_unchar2_2"/>
    <property type="match status" value="1"/>
</dbReference>